<evidence type="ECO:0000259" key="7">
    <source>
        <dbReference type="Pfam" id="PF04545"/>
    </source>
</evidence>
<evidence type="ECO:0000256" key="5">
    <source>
        <dbReference type="ARBA" id="ARBA00023163"/>
    </source>
</evidence>
<dbReference type="InterPro" id="IPR007630">
    <property type="entry name" value="RNA_pol_sigma70_r4"/>
</dbReference>
<keyword evidence="2" id="KW-0805">Transcription regulation</keyword>
<protein>
    <submittedName>
        <fullName evidence="8">RNA polymerase subunit sigma</fullName>
    </submittedName>
</protein>
<keyword evidence="4" id="KW-0238">DNA-binding</keyword>
<accession>A0A2G3PIW1</accession>
<dbReference type="InterPro" id="IPR039425">
    <property type="entry name" value="RNA_pol_sigma-70-like"/>
</dbReference>
<dbReference type="PANTHER" id="PTHR43133">
    <property type="entry name" value="RNA POLYMERASE ECF-TYPE SIGMA FACTO"/>
    <property type="match status" value="1"/>
</dbReference>
<dbReference type="Proteomes" id="UP000225108">
    <property type="component" value="Unassembled WGS sequence"/>
</dbReference>
<evidence type="ECO:0000256" key="2">
    <source>
        <dbReference type="ARBA" id="ARBA00023015"/>
    </source>
</evidence>
<dbReference type="InterPro" id="IPR014284">
    <property type="entry name" value="RNA_pol_sigma-70_dom"/>
</dbReference>
<evidence type="ECO:0000256" key="3">
    <source>
        <dbReference type="ARBA" id="ARBA00023082"/>
    </source>
</evidence>
<evidence type="ECO:0000256" key="1">
    <source>
        <dbReference type="ARBA" id="ARBA00010641"/>
    </source>
</evidence>
<evidence type="ECO:0000259" key="6">
    <source>
        <dbReference type="Pfam" id="PF04542"/>
    </source>
</evidence>
<dbReference type="EMBL" id="PEBD01000010">
    <property type="protein sequence ID" value="PHV65741.1"/>
    <property type="molecule type" value="Genomic_DNA"/>
</dbReference>
<proteinExistence type="inferred from homology"/>
<dbReference type="InterPro" id="IPR036388">
    <property type="entry name" value="WH-like_DNA-bd_sf"/>
</dbReference>
<dbReference type="NCBIfam" id="TIGR02937">
    <property type="entry name" value="sigma70-ECF"/>
    <property type="match status" value="1"/>
</dbReference>
<dbReference type="GO" id="GO:0016987">
    <property type="term" value="F:sigma factor activity"/>
    <property type="evidence" value="ECO:0007669"/>
    <property type="project" value="UniProtKB-KW"/>
</dbReference>
<dbReference type="Gene3D" id="1.10.1740.10">
    <property type="match status" value="1"/>
</dbReference>
<keyword evidence="5" id="KW-0804">Transcription</keyword>
<feature type="domain" description="RNA polymerase sigma-70 region 4" evidence="7">
    <location>
        <begin position="142"/>
        <end position="189"/>
    </location>
</feature>
<dbReference type="Pfam" id="PF04545">
    <property type="entry name" value="Sigma70_r4"/>
    <property type="match status" value="1"/>
</dbReference>
<dbReference type="SUPFAM" id="SSF88659">
    <property type="entry name" value="Sigma3 and sigma4 domains of RNA polymerase sigma factors"/>
    <property type="match status" value="1"/>
</dbReference>
<evidence type="ECO:0000313" key="8">
    <source>
        <dbReference type="EMBL" id="PHV65741.1"/>
    </source>
</evidence>
<keyword evidence="3" id="KW-0731">Sigma factor</keyword>
<gene>
    <name evidence="8" type="ORF">CSW57_18670</name>
</gene>
<evidence type="ECO:0000256" key="4">
    <source>
        <dbReference type="ARBA" id="ARBA00023125"/>
    </source>
</evidence>
<dbReference type="PANTHER" id="PTHR43133:SF66">
    <property type="entry name" value="ECF RNA POLYMERASE SIGMA FACTOR SIGK"/>
    <property type="match status" value="1"/>
</dbReference>
<dbReference type="GO" id="GO:0006352">
    <property type="term" value="P:DNA-templated transcription initiation"/>
    <property type="evidence" value="ECO:0007669"/>
    <property type="project" value="InterPro"/>
</dbReference>
<dbReference type="InterPro" id="IPR013324">
    <property type="entry name" value="RNA_pol_sigma_r3/r4-like"/>
</dbReference>
<feature type="domain" description="RNA polymerase sigma-70 region 2" evidence="6">
    <location>
        <begin position="40"/>
        <end position="105"/>
    </location>
</feature>
<dbReference type="Pfam" id="PF04542">
    <property type="entry name" value="Sigma70_r2"/>
    <property type="match status" value="1"/>
</dbReference>
<dbReference type="Gene3D" id="1.10.10.10">
    <property type="entry name" value="Winged helix-like DNA-binding domain superfamily/Winged helix DNA-binding domain"/>
    <property type="match status" value="1"/>
</dbReference>
<dbReference type="GO" id="GO:0003677">
    <property type="term" value="F:DNA binding"/>
    <property type="evidence" value="ECO:0007669"/>
    <property type="project" value="UniProtKB-KW"/>
</dbReference>
<sequence length="196" mass="22615">MFLYGNMTDAPETDSEVDLGQLLQRVSAGDEAAFRRLHDATRARLFGLIYKTVRDLGYAEETLQEVYIEVWQKAGQYQPEMGRPLSWLMMICHRRAIDRVRAEERLRKKTAVLAMFSVDIPQGGADEPLLLREEHLQIRRHLSKLSSRQRQSIDMVYFANLTHGETAKRLGILVPTLKTRLRDGILRLRSQIHAEA</sequence>
<name>A0A2G3PIW1_WILMA</name>
<dbReference type="AlphaFoldDB" id="A0A2G3PIW1"/>
<organism evidence="8 9">
    <name type="scientific">Williamsia marianensis</name>
    <dbReference type="NCBI Taxonomy" id="85044"/>
    <lineage>
        <taxon>Bacteria</taxon>
        <taxon>Bacillati</taxon>
        <taxon>Actinomycetota</taxon>
        <taxon>Actinomycetes</taxon>
        <taxon>Mycobacteriales</taxon>
        <taxon>Nocardiaceae</taxon>
        <taxon>Williamsia</taxon>
    </lineage>
</organism>
<dbReference type="SUPFAM" id="SSF88946">
    <property type="entry name" value="Sigma2 domain of RNA polymerase sigma factors"/>
    <property type="match status" value="1"/>
</dbReference>
<dbReference type="InterPro" id="IPR007627">
    <property type="entry name" value="RNA_pol_sigma70_r2"/>
</dbReference>
<reference evidence="8 9" key="1">
    <citation type="submission" date="2017-10" db="EMBL/GenBank/DDBJ databases">
        <title>The draft genome sequence of Williamsia sp. BULT 1.1 isolated from the semi-arid grassland soils from South Africa.</title>
        <authorList>
            <person name="Kabwe M.H."/>
            <person name="Govender N."/>
            <person name="Mutseka Lunga P."/>
            <person name="Vikram S."/>
            <person name="Makhalanyane T.P."/>
        </authorList>
    </citation>
    <scope>NUCLEOTIDE SEQUENCE [LARGE SCALE GENOMIC DNA]</scope>
    <source>
        <strain evidence="8 9">BULT 1.1</strain>
    </source>
</reference>
<evidence type="ECO:0000313" key="9">
    <source>
        <dbReference type="Proteomes" id="UP000225108"/>
    </source>
</evidence>
<comment type="caution">
    <text evidence="8">The sequence shown here is derived from an EMBL/GenBank/DDBJ whole genome shotgun (WGS) entry which is preliminary data.</text>
</comment>
<comment type="similarity">
    <text evidence="1">Belongs to the sigma-70 factor family. ECF subfamily.</text>
</comment>
<dbReference type="InterPro" id="IPR013325">
    <property type="entry name" value="RNA_pol_sigma_r2"/>
</dbReference>